<evidence type="ECO:0000259" key="1">
    <source>
        <dbReference type="PROSITE" id="PS50943"/>
    </source>
</evidence>
<gene>
    <name evidence="2" type="ORF">RI048_24295</name>
</gene>
<reference evidence="2" key="1">
    <citation type="submission" date="2023-09" db="EMBL/GenBank/DDBJ databases">
        <title>Description of first Herbaspirillum huttiense subsp. nephrolepsisexaltata and Herbaspirillum huttiense subsp. lycopersicon.</title>
        <authorList>
            <person name="Poudel M."/>
            <person name="Sharma A."/>
            <person name="Goss E."/>
            <person name="Tapia J.H."/>
            <person name="Harmon C.M."/>
            <person name="Jones J.B."/>
        </authorList>
    </citation>
    <scope>NUCLEOTIDE SEQUENCE</scope>
    <source>
        <strain evidence="2">SE1</strain>
    </source>
</reference>
<evidence type="ECO:0000313" key="3">
    <source>
        <dbReference type="Proteomes" id="UP001246576"/>
    </source>
</evidence>
<dbReference type="InterPro" id="IPR001387">
    <property type="entry name" value="Cro/C1-type_HTH"/>
</dbReference>
<evidence type="ECO:0000313" key="2">
    <source>
        <dbReference type="EMBL" id="MDR9851368.1"/>
    </source>
</evidence>
<comment type="caution">
    <text evidence="2">The sequence shown here is derived from an EMBL/GenBank/DDBJ whole genome shotgun (WGS) entry which is preliminary data.</text>
</comment>
<feature type="domain" description="HTH cro/C1-type" evidence="1">
    <location>
        <begin position="15"/>
        <end position="73"/>
    </location>
</feature>
<dbReference type="Proteomes" id="UP001246576">
    <property type="component" value="Unassembled WGS sequence"/>
</dbReference>
<protein>
    <submittedName>
        <fullName evidence="2">Helix-turn-helix transcriptional regulator</fullName>
    </submittedName>
</protein>
<dbReference type="SMART" id="SM00530">
    <property type="entry name" value="HTH_XRE"/>
    <property type="match status" value="1"/>
</dbReference>
<name>A0ABU2ET86_9BURK</name>
<dbReference type="RefSeq" id="WP_310841444.1">
    <property type="nucleotide sequence ID" value="NZ_JAVLSJ010000017.1"/>
</dbReference>
<dbReference type="EMBL" id="JAVLSJ010000017">
    <property type="protein sequence ID" value="MDR9851368.1"/>
    <property type="molecule type" value="Genomic_DNA"/>
</dbReference>
<organism evidence="2 3">
    <name type="scientific">Herbaspirillum huttiense subsp. lycopersici</name>
    <dbReference type="NCBI Taxonomy" id="3074428"/>
    <lineage>
        <taxon>Bacteria</taxon>
        <taxon>Pseudomonadati</taxon>
        <taxon>Pseudomonadota</taxon>
        <taxon>Betaproteobacteria</taxon>
        <taxon>Burkholderiales</taxon>
        <taxon>Oxalobacteraceae</taxon>
        <taxon>Herbaspirillum</taxon>
    </lineage>
</organism>
<accession>A0ABU2ET86</accession>
<proteinExistence type="predicted"/>
<sequence length="115" mass="12782">MSSKKDTSGVFPRRLKSARQAAGLTQFGLGVSAGIDEYSASPRINQYERGVHIPDQGTSLRLAKALNVPLSYLFEPNEQLAEFILLAAKLRKDDLKKLTSYLREALGERDDLRSD</sequence>
<dbReference type="InterPro" id="IPR010982">
    <property type="entry name" value="Lambda_DNA-bd_dom_sf"/>
</dbReference>
<dbReference type="Pfam" id="PF01381">
    <property type="entry name" value="HTH_3"/>
    <property type="match status" value="1"/>
</dbReference>
<keyword evidence="3" id="KW-1185">Reference proteome</keyword>
<dbReference type="SUPFAM" id="SSF47413">
    <property type="entry name" value="lambda repressor-like DNA-binding domains"/>
    <property type="match status" value="1"/>
</dbReference>
<dbReference type="PROSITE" id="PS50943">
    <property type="entry name" value="HTH_CROC1"/>
    <property type="match status" value="1"/>
</dbReference>
<dbReference type="CDD" id="cd00093">
    <property type="entry name" value="HTH_XRE"/>
    <property type="match status" value="1"/>
</dbReference>
<dbReference type="Gene3D" id="1.10.260.40">
    <property type="entry name" value="lambda repressor-like DNA-binding domains"/>
    <property type="match status" value="1"/>
</dbReference>